<accession>A0A2P5WCV4</accession>
<dbReference type="AlphaFoldDB" id="A0A2P5WCV4"/>
<dbReference type="Proteomes" id="UP000239757">
    <property type="component" value="Unassembled WGS sequence"/>
</dbReference>
<feature type="region of interest" description="Disordered" evidence="1">
    <location>
        <begin position="1"/>
        <end position="62"/>
    </location>
</feature>
<gene>
    <name evidence="2" type="ORF">GOBAR_AA31751</name>
</gene>
<feature type="compositionally biased region" description="Polar residues" evidence="1">
    <location>
        <begin position="1"/>
        <end position="23"/>
    </location>
</feature>
<feature type="compositionally biased region" description="Basic residues" evidence="1">
    <location>
        <begin position="42"/>
        <end position="52"/>
    </location>
</feature>
<reference evidence="2 3" key="1">
    <citation type="submission" date="2015-01" db="EMBL/GenBank/DDBJ databases">
        <title>Genome of allotetraploid Gossypium barbadense reveals genomic plasticity and fiber elongation in cotton evolution.</title>
        <authorList>
            <person name="Chen X."/>
            <person name="Liu X."/>
            <person name="Zhao B."/>
            <person name="Zheng H."/>
            <person name="Hu Y."/>
            <person name="Lu G."/>
            <person name="Yang C."/>
            <person name="Chen J."/>
            <person name="Shan C."/>
            <person name="Zhang L."/>
            <person name="Zhou Y."/>
            <person name="Wang L."/>
            <person name="Guo W."/>
            <person name="Bai Y."/>
            <person name="Ruan J."/>
            <person name="Shangguan X."/>
            <person name="Mao Y."/>
            <person name="Jiang J."/>
            <person name="Zhu Y."/>
            <person name="Lei J."/>
            <person name="Kang H."/>
            <person name="Chen S."/>
            <person name="He X."/>
            <person name="Wang R."/>
            <person name="Wang Y."/>
            <person name="Chen J."/>
            <person name="Wang L."/>
            <person name="Yu S."/>
            <person name="Wang B."/>
            <person name="Wei J."/>
            <person name="Song S."/>
            <person name="Lu X."/>
            <person name="Gao Z."/>
            <person name="Gu W."/>
            <person name="Deng X."/>
            <person name="Ma D."/>
            <person name="Wang S."/>
            <person name="Liang W."/>
            <person name="Fang L."/>
            <person name="Cai C."/>
            <person name="Zhu X."/>
            <person name="Zhou B."/>
            <person name="Zhang Y."/>
            <person name="Chen Z."/>
            <person name="Xu S."/>
            <person name="Zhu R."/>
            <person name="Wang S."/>
            <person name="Zhang T."/>
            <person name="Zhao G."/>
        </authorList>
    </citation>
    <scope>NUCLEOTIDE SEQUENCE [LARGE SCALE GENOMIC DNA]</scope>
    <source>
        <strain evidence="3">cv. Xinhai21</strain>
        <tissue evidence="2">Leaf</tissue>
    </source>
</reference>
<sequence length="139" mass="15657">MVQPSLQETCSKSIHEPCSSNNKGPIYEERRLKIEELDKQRTQKPRAHNRPKPCHDGLNVSPNQLKVGGKVLLDAADPRIATSKPNGAIPLTVLSIFPYVTVEVIHPKFDTFKVNSTRPKPYFDEIDSRKEDCKLLAPL</sequence>
<dbReference type="OrthoDB" id="1723222at2759"/>
<organism evidence="2 3">
    <name type="scientific">Gossypium barbadense</name>
    <name type="common">Sea Island cotton</name>
    <name type="synonym">Hibiscus barbadensis</name>
    <dbReference type="NCBI Taxonomy" id="3634"/>
    <lineage>
        <taxon>Eukaryota</taxon>
        <taxon>Viridiplantae</taxon>
        <taxon>Streptophyta</taxon>
        <taxon>Embryophyta</taxon>
        <taxon>Tracheophyta</taxon>
        <taxon>Spermatophyta</taxon>
        <taxon>Magnoliopsida</taxon>
        <taxon>eudicotyledons</taxon>
        <taxon>Gunneridae</taxon>
        <taxon>Pentapetalae</taxon>
        <taxon>rosids</taxon>
        <taxon>malvids</taxon>
        <taxon>Malvales</taxon>
        <taxon>Malvaceae</taxon>
        <taxon>Malvoideae</taxon>
        <taxon>Gossypium</taxon>
    </lineage>
</organism>
<proteinExistence type="predicted"/>
<dbReference type="EMBL" id="KZ668110">
    <property type="protein sequence ID" value="PPR88934.1"/>
    <property type="molecule type" value="Genomic_DNA"/>
</dbReference>
<feature type="compositionally biased region" description="Basic and acidic residues" evidence="1">
    <location>
        <begin position="26"/>
        <end position="41"/>
    </location>
</feature>
<name>A0A2P5WCV4_GOSBA</name>
<evidence type="ECO:0000256" key="1">
    <source>
        <dbReference type="SAM" id="MobiDB-lite"/>
    </source>
</evidence>
<evidence type="ECO:0000313" key="3">
    <source>
        <dbReference type="Proteomes" id="UP000239757"/>
    </source>
</evidence>
<evidence type="ECO:0000313" key="2">
    <source>
        <dbReference type="EMBL" id="PPR88934.1"/>
    </source>
</evidence>
<protein>
    <submittedName>
        <fullName evidence="2">Uncharacterized protein</fullName>
    </submittedName>
</protein>